<evidence type="ECO:0000313" key="3">
    <source>
        <dbReference type="EMBL" id="VFJ95354.1"/>
    </source>
</evidence>
<dbReference type="EMBL" id="CAADFJ010000069">
    <property type="protein sequence ID" value="VFK01598.1"/>
    <property type="molecule type" value="Genomic_DNA"/>
</dbReference>
<gene>
    <name evidence="2" type="ORF">BECKH772A_GA0070896_1007210</name>
    <name evidence="3" type="ORF">BECKH772B_GA0070898_1007510</name>
    <name evidence="4" type="ORF">BECKH772C_GA0070978_1006910</name>
</gene>
<dbReference type="InterPro" id="IPR012667">
    <property type="entry name" value="CbtB_put"/>
</dbReference>
<proteinExistence type="predicted"/>
<dbReference type="EMBL" id="CAADFG010000072">
    <property type="protein sequence ID" value="VFJ94484.1"/>
    <property type="molecule type" value="Genomic_DNA"/>
</dbReference>
<reference evidence="2" key="1">
    <citation type="submission" date="2019-02" db="EMBL/GenBank/DDBJ databases">
        <authorList>
            <person name="Gruber-Vodicka R. H."/>
            <person name="Seah K. B. B."/>
        </authorList>
    </citation>
    <scope>NUCLEOTIDE SEQUENCE</scope>
    <source>
        <strain evidence="4">BECK_SA2B12</strain>
        <strain evidence="2">BECK_SA2B15</strain>
        <strain evidence="3">BECK_SA2B20</strain>
    </source>
</reference>
<keyword evidence="1" id="KW-1133">Transmembrane helix</keyword>
<accession>A0A450UPK2</accession>
<dbReference type="AlphaFoldDB" id="A0A450UPK2"/>
<evidence type="ECO:0000256" key="1">
    <source>
        <dbReference type="SAM" id="Phobius"/>
    </source>
</evidence>
<feature type="transmembrane region" description="Helical" evidence="1">
    <location>
        <begin position="22"/>
        <end position="42"/>
    </location>
</feature>
<protein>
    <submittedName>
        <fullName evidence="2">Cobalt transporter subunit CbtB</fullName>
    </submittedName>
</protein>
<keyword evidence="1" id="KW-0472">Membrane</keyword>
<sequence length="69" mass="7134">MYTPSATTTLGKNVDAGVSARFLPSLFAALLGALLVFTSGFVQTAGFSEANVLHNAAHDARHSAGFPCH</sequence>
<keyword evidence="1" id="KW-0812">Transmembrane</keyword>
<dbReference type="Pfam" id="PF09489">
    <property type="entry name" value="CbtB"/>
    <property type="match status" value="1"/>
</dbReference>
<name>A0A450UPK2_9GAMM</name>
<organism evidence="2">
    <name type="scientific">Candidatus Kentrum eta</name>
    <dbReference type="NCBI Taxonomy" id="2126337"/>
    <lineage>
        <taxon>Bacteria</taxon>
        <taxon>Pseudomonadati</taxon>
        <taxon>Pseudomonadota</taxon>
        <taxon>Gammaproteobacteria</taxon>
        <taxon>Candidatus Kentrum</taxon>
    </lineage>
</organism>
<dbReference type="EMBL" id="CAADFI010000075">
    <property type="protein sequence ID" value="VFJ95354.1"/>
    <property type="molecule type" value="Genomic_DNA"/>
</dbReference>
<evidence type="ECO:0000313" key="4">
    <source>
        <dbReference type="EMBL" id="VFK01598.1"/>
    </source>
</evidence>
<evidence type="ECO:0000313" key="2">
    <source>
        <dbReference type="EMBL" id="VFJ94484.1"/>
    </source>
</evidence>